<dbReference type="RefSeq" id="XP_013385481.1">
    <property type="nucleotide sequence ID" value="XM_013530027.2"/>
</dbReference>
<evidence type="ECO:0000313" key="2">
    <source>
        <dbReference type="Proteomes" id="UP000085678"/>
    </source>
</evidence>
<proteinExistence type="predicted"/>
<reference evidence="3" key="1">
    <citation type="submission" date="2025-08" db="UniProtKB">
        <authorList>
            <consortium name="RefSeq"/>
        </authorList>
    </citation>
    <scope>IDENTIFICATION</scope>
    <source>
        <tissue evidence="3">Gonads</tissue>
    </source>
</reference>
<protein>
    <submittedName>
        <fullName evidence="3">Serrate RNA effector molecule homolog isoform X1</fullName>
    </submittedName>
</protein>
<dbReference type="InParanoid" id="A0A1S3HJ45"/>
<dbReference type="GeneID" id="106155283"/>
<evidence type="ECO:0000313" key="3">
    <source>
        <dbReference type="RefSeq" id="XP_013385481.1"/>
    </source>
</evidence>
<feature type="compositionally biased region" description="Basic and acidic residues" evidence="1">
    <location>
        <begin position="102"/>
        <end position="116"/>
    </location>
</feature>
<dbReference type="KEGG" id="lak:106155283"/>
<name>A0A1S3HJ45_LINAN</name>
<dbReference type="Proteomes" id="UP000085678">
    <property type="component" value="Unplaced"/>
</dbReference>
<dbReference type="STRING" id="7574.A0A1S3HJ45"/>
<sequence>MPMPPGRDNYNMPPGGGYGPPQQGVMAYNQPRPPMMGYQGKGRDRGPPPQYQSPNYGGRREEPYRQDPYRRPQLSARSRLGDRPQGRSNYSRPNDRQVGLSRSRESRSIIEYRDLDAPDDVDIF</sequence>
<evidence type="ECO:0000256" key="1">
    <source>
        <dbReference type="SAM" id="MobiDB-lite"/>
    </source>
</evidence>
<organism evidence="2 3">
    <name type="scientific">Lingula anatina</name>
    <name type="common">Brachiopod</name>
    <name type="synonym">Lingula unguis</name>
    <dbReference type="NCBI Taxonomy" id="7574"/>
    <lineage>
        <taxon>Eukaryota</taxon>
        <taxon>Metazoa</taxon>
        <taxon>Spiralia</taxon>
        <taxon>Lophotrochozoa</taxon>
        <taxon>Brachiopoda</taxon>
        <taxon>Linguliformea</taxon>
        <taxon>Lingulata</taxon>
        <taxon>Lingulida</taxon>
        <taxon>Linguloidea</taxon>
        <taxon>Lingulidae</taxon>
        <taxon>Lingula</taxon>
    </lineage>
</organism>
<keyword evidence="2" id="KW-1185">Reference proteome</keyword>
<accession>A0A1S3HJ45</accession>
<feature type="compositionally biased region" description="Basic and acidic residues" evidence="1">
    <location>
        <begin position="58"/>
        <end position="70"/>
    </location>
</feature>
<gene>
    <name evidence="3" type="primary">LOC106155283</name>
</gene>
<feature type="region of interest" description="Disordered" evidence="1">
    <location>
        <begin position="1"/>
        <end position="124"/>
    </location>
</feature>
<dbReference type="AlphaFoldDB" id="A0A1S3HJ45"/>